<evidence type="ECO:0000256" key="13">
    <source>
        <dbReference type="ARBA" id="ARBA00023204"/>
    </source>
</evidence>
<dbReference type="InterPro" id="IPR001098">
    <property type="entry name" value="DNA-dir_DNA_pol_A_palm_dom"/>
</dbReference>
<gene>
    <name evidence="16" type="primary">polA</name>
    <name evidence="19" type="ORF">EDD76_11446</name>
</gene>
<dbReference type="Pfam" id="PF01367">
    <property type="entry name" value="5_3_exonuc"/>
    <property type="match status" value="1"/>
</dbReference>
<evidence type="ECO:0000256" key="15">
    <source>
        <dbReference type="NCBIfam" id="TIGR00593"/>
    </source>
</evidence>
<comment type="caution">
    <text evidence="19">The sequence shown here is derived from an EMBL/GenBank/DDBJ whole genome shotgun (WGS) entry which is preliminary data.</text>
</comment>
<comment type="subunit">
    <text evidence="16">Single-chain monomer with multiple functions.</text>
</comment>
<evidence type="ECO:0000313" key="19">
    <source>
        <dbReference type="EMBL" id="TCL55636.1"/>
    </source>
</evidence>
<reference evidence="19 20" key="1">
    <citation type="submission" date="2019-03" db="EMBL/GenBank/DDBJ databases">
        <title>Genomic Encyclopedia of Type Strains, Phase IV (KMG-IV): sequencing the most valuable type-strain genomes for metagenomic binning, comparative biology and taxonomic classification.</title>
        <authorList>
            <person name="Goeker M."/>
        </authorList>
    </citation>
    <scope>NUCLEOTIDE SEQUENCE [LARGE SCALE GENOMIC DNA]</scope>
    <source>
        <strain evidence="19 20">DSM 100556</strain>
    </source>
</reference>
<dbReference type="RefSeq" id="WP_031389868.1">
    <property type="nucleotide sequence ID" value="NZ_JPNB01000001.1"/>
</dbReference>
<evidence type="ECO:0000256" key="4">
    <source>
        <dbReference type="ARBA" id="ARBA00022679"/>
    </source>
</evidence>
<dbReference type="EC" id="2.7.7.7" evidence="2 15"/>
<dbReference type="GO" id="GO:0006261">
    <property type="term" value="P:DNA-templated DNA replication"/>
    <property type="evidence" value="ECO:0007669"/>
    <property type="project" value="UniProtKB-UniRule"/>
</dbReference>
<dbReference type="Proteomes" id="UP000295718">
    <property type="component" value="Unassembled WGS sequence"/>
</dbReference>
<feature type="domain" description="DNA-directed DNA polymerase family A palm" evidence="18">
    <location>
        <begin position="640"/>
        <end position="846"/>
    </location>
</feature>
<dbReference type="InterPro" id="IPR036279">
    <property type="entry name" value="5-3_exonuclease_C_sf"/>
</dbReference>
<dbReference type="InterPro" id="IPR020045">
    <property type="entry name" value="DNA_polI_H3TH"/>
</dbReference>
<dbReference type="EMBL" id="SLUO01000014">
    <property type="protein sequence ID" value="TCL55636.1"/>
    <property type="molecule type" value="Genomic_DNA"/>
</dbReference>
<dbReference type="InterPro" id="IPR054690">
    <property type="entry name" value="DNA_polI_exonuclease"/>
</dbReference>
<proteinExistence type="inferred from homology"/>
<dbReference type="PANTHER" id="PTHR10133">
    <property type="entry name" value="DNA POLYMERASE I"/>
    <property type="match status" value="1"/>
</dbReference>
<dbReference type="InterPro" id="IPR012337">
    <property type="entry name" value="RNaseH-like_sf"/>
</dbReference>
<evidence type="ECO:0000256" key="7">
    <source>
        <dbReference type="ARBA" id="ARBA00022722"/>
    </source>
</evidence>
<protein>
    <recommendedName>
        <fullName evidence="3 15">DNA polymerase I</fullName>
        <ecNumber evidence="2 15">2.7.7.7</ecNumber>
    </recommendedName>
</protein>
<evidence type="ECO:0000256" key="2">
    <source>
        <dbReference type="ARBA" id="ARBA00012417"/>
    </source>
</evidence>
<dbReference type="NCBIfam" id="NF004397">
    <property type="entry name" value="PRK05755.1"/>
    <property type="match status" value="1"/>
</dbReference>
<keyword evidence="20" id="KW-1185">Reference proteome</keyword>
<dbReference type="Pfam" id="PF00476">
    <property type="entry name" value="DNA_pol_A"/>
    <property type="match status" value="1"/>
</dbReference>
<keyword evidence="10 16" id="KW-0269">Exonuclease</keyword>
<evidence type="ECO:0000256" key="1">
    <source>
        <dbReference type="ARBA" id="ARBA00007705"/>
    </source>
</evidence>
<dbReference type="SUPFAM" id="SSF53098">
    <property type="entry name" value="Ribonuclease H-like"/>
    <property type="match status" value="1"/>
</dbReference>
<dbReference type="Gene3D" id="3.30.70.370">
    <property type="match status" value="1"/>
</dbReference>
<evidence type="ECO:0000256" key="6">
    <source>
        <dbReference type="ARBA" id="ARBA00022705"/>
    </source>
</evidence>
<evidence type="ECO:0000256" key="3">
    <source>
        <dbReference type="ARBA" id="ARBA00020311"/>
    </source>
</evidence>
<evidence type="ECO:0000256" key="11">
    <source>
        <dbReference type="ARBA" id="ARBA00022932"/>
    </source>
</evidence>
<name>A0A4R1QPB1_9FIRM</name>
<dbReference type="Gene3D" id="1.20.1060.10">
    <property type="entry name" value="Taq DNA Polymerase, Chain T, domain 4"/>
    <property type="match status" value="1"/>
</dbReference>
<dbReference type="SMART" id="SM00475">
    <property type="entry name" value="53EXOc"/>
    <property type="match status" value="1"/>
</dbReference>
<dbReference type="GO" id="GO:0003887">
    <property type="term" value="F:DNA-directed DNA polymerase activity"/>
    <property type="evidence" value="ECO:0007669"/>
    <property type="project" value="UniProtKB-UniRule"/>
</dbReference>
<dbReference type="CDD" id="cd08637">
    <property type="entry name" value="DNA_pol_A_pol_I_C"/>
    <property type="match status" value="1"/>
</dbReference>
<accession>A0A4R1QPB1</accession>
<dbReference type="GO" id="GO:0003677">
    <property type="term" value="F:DNA binding"/>
    <property type="evidence" value="ECO:0007669"/>
    <property type="project" value="UniProtKB-UniRule"/>
</dbReference>
<keyword evidence="13 16" id="KW-0234">DNA repair</keyword>
<dbReference type="Pfam" id="PF02739">
    <property type="entry name" value="5_3_exonuc_N"/>
    <property type="match status" value="1"/>
</dbReference>
<dbReference type="SMART" id="SM00482">
    <property type="entry name" value="POLAc"/>
    <property type="match status" value="1"/>
</dbReference>
<dbReference type="SUPFAM" id="SSF47807">
    <property type="entry name" value="5' to 3' exonuclease, C-terminal subdomain"/>
    <property type="match status" value="1"/>
</dbReference>
<organism evidence="19 20">
    <name type="scientific">Kineothrix alysoides</name>
    <dbReference type="NCBI Taxonomy" id="1469948"/>
    <lineage>
        <taxon>Bacteria</taxon>
        <taxon>Bacillati</taxon>
        <taxon>Bacillota</taxon>
        <taxon>Clostridia</taxon>
        <taxon>Lachnospirales</taxon>
        <taxon>Lachnospiraceae</taxon>
        <taxon>Kineothrix</taxon>
    </lineage>
</organism>
<evidence type="ECO:0000256" key="16">
    <source>
        <dbReference type="RuleBase" id="RU004460"/>
    </source>
</evidence>
<evidence type="ECO:0000256" key="10">
    <source>
        <dbReference type="ARBA" id="ARBA00022839"/>
    </source>
</evidence>
<evidence type="ECO:0000256" key="14">
    <source>
        <dbReference type="ARBA" id="ARBA00049244"/>
    </source>
</evidence>
<evidence type="ECO:0000313" key="20">
    <source>
        <dbReference type="Proteomes" id="UP000295718"/>
    </source>
</evidence>
<dbReference type="PANTHER" id="PTHR10133:SF27">
    <property type="entry name" value="DNA POLYMERASE NU"/>
    <property type="match status" value="1"/>
</dbReference>
<evidence type="ECO:0000256" key="9">
    <source>
        <dbReference type="ARBA" id="ARBA00022801"/>
    </source>
</evidence>
<dbReference type="NCBIfam" id="TIGR00593">
    <property type="entry name" value="pola"/>
    <property type="match status" value="1"/>
</dbReference>
<evidence type="ECO:0000256" key="5">
    <source>
        <dbReference type="ARBA" id="ARBA00022695"/>
    </source>
</evidence>
<keyword evidence="8 16" id="KW-0227">DNA damage</keyword>
<dbReference type="InterPro" id="IPR008918">
    <property type="entry name" value="HhH2"/>
</dbReference>
<dbReference type="SUPFAM" id="SSF56672">
    <property type="entry name" value="DNA/RNA polymerases"/>
    <property type="match status" value="1"/>
</dbReference>
<dbReference type="SUPFAM" id="SSF88723">
    <property type="entry name" value="PIN domain-like"/>
    <property type="match status" value="1"/>
</dbReference>
<dbReference type="SMART" id="SM00279">
    <property type="entry name" value="HhH2"/>
    <property type="match status" value="1"/>
</dbReference>
<dbReference type="FunFam" id="3.40.50.1010:FF:000001">
    <property type="entry name" value="DNA polymerase I"/>
    <property type="match status" value="1"/>
</dbReference>
<dbReference type="FunFam" id="1.10.150.20:FF:000003">
    <property type="entry name" value="DNA polymerase I"/>
    <property type="match status" value="1"/>
</dbReference>
<keyword evidence="7" id="KW-0540">Nuclease</keyword>
<sequence length="882" mass="99817">MSKIVLIDGHSILNRAFYGVPDLSNAEGLHTNAVYGFLNIMFKILEEENPQYLAVAFDVKEPTFRHEIYKEYKGTRKPMPAELHEQVPMLKDVLKAMGIKILEKPGLEADDILGTLAKRSEKEGIEVALISGDRDLLQIASEHIKIRIPKTKGGKTEIEDYYAADVEAKYQVNPLQFIDLKALMGDASDNIPGVPKVGEKTATELMVQFGSLEGIYEHIEEVTKKAVKESLINNRELADLSRILAAINVNGDVEFSYEDAEVHDFYTEEAYKQFKRLEFKNLLGRFEKGPLDNKQTDYFKEITDLAQAEDVFEKALRLGEGRHVAFDIVEDSCEEEDFVGLSFALDEKEVFFIKAEGFLTKKYLMDKLSGLAGKVKLVTYNIKNKYDYLGTDRTEVLFDILIAAYLLNPLKNDYDPEDIANEHLGLMIPSKAQLFGKERLKKAAQDRAKELVEYACFLAYVEYMAAPVLEKKLAETGMDKLMHEIEMPLSYVLYDMEKEGIQVMPEELKRYGDALNGRIEELEADIHEQAGSDFNINSPKQLGEILFEKLGMSGGKKTKTGYSTAADVLDKLAPDYPIVADILEYRGLTKLKSTYADGLAVYIGEDNRIHSTFNQTITATGRISSTEPNLQNIPMRMELGRLIRKVFVPKKGFVFTDADYSQIELRVLAHMSGDEQLIEAYRMDEDIHRITASKVFHTPFEAVTDLQRRNAKAVNFGIVYGISSFGLSQGLSISRKEAAEYIEQYFATYPGVKNFLDKLVEDAKKNGYVTTMFGRRRPVPELSSSNFMQRSFGERVAMNSPIQGTAADIIKVAMIRVWKRLKEEDLQSKLILQVHDELLVETASEELSQVERILKEEMCAAADLEVVLETDMHTGDNWYEAK</sequence>
<dbReference type="PROSITE" id="PS00447">
    <property type="entry name" value="DNA_POLYMERASE_A"/>
    <property type="match status" value="1"/>
</dbReference>
<dbReference type="Gene3D" id="3.40.50.1010">
    <property type="entry name" value="5'-nuclease"/>
    <property type="match status" value="1"/>
</dbReference>
<dbReference type="GO" id="GO:0008409">
    <property type="term" value="F:5'-3' exonuclease activity"/>
    <property type="evidence" value="ECO:0007669"/>
    <property type="project" value="UniProtKB-UniRule"/>
</dbReference>
<keyword evidence="12 16" id="KW-0238">DNA-binding</keyword>
<dbReference type="InterPro" id="IPR002298">
    <property type="entry name" value="DNA_polymerase_A"/>
</dbReference>
<dbReference type="GO" id="GO:0006302">
    <property type="term" value="P:double-strand break repair"/>
    <property type="evidence" value="ECO:0007669"/>
    <property type="project" value="TreeGrafter"/>
</dbReference>
<comment type="similarity">
    <text evidence="1 16">Belongs to the DNA polymerase type-A family.</text>
</comment>
<dbReference type="FunFam" id="1.10.150.20:FF:000002">
    <property type="entry name" value="DNA polymerase I"/>
    <property type="match status" value="1"/>
</dbReference>
<dbReference type="InterPro" id="IPR036397">
    <property type="entry name" value="RNaseH_sf"/>
</dbReference>
<evidence type="ECO:0000256" key="8">
    <source>
        <dbReference type="ARBA" id="ARBA00022763"/>
    </source>
</evidence>
<dbReference type="AlphaFoldDB" id="A0A4R1QPB1"/>
<dbReference type="InterPro" id="IPR002421">
    <property type="entry name" value="5-3_exonuclease"/>
</dbReference>
<dbReference type="InterPro" id="IPR029060">
    <property type="entry name" value="PIN-like_dom_sf"/>
</dbReference>
<keyword evidence="11 16" id="KW-0239">DNA-directed DNA polymerase</keyword>
<dbReference type="FunFam" id="1.20.1060.10:FF:000001">
    <property type="entry name" value="DNA polymerase I"/>
    <property type="match status" value="1"/>
</dbReference>
<dbReference type="CDD" id="cd09859">
    <property type="entry name" value="PIN_53EXO"/>
    <property type="match status" value="1"/>
</dbReference>
<dbReference type="InterPro" id="IPR018320">
    <property type="entry name" value="DNA_polymerase_1"/>
</dbReference>
<dbReference type="InterPro" id="IPR020046">
    <property type="entry name" value="5-3_exonucl_a-hlix_arch_N"/>
</dbReference>
<evidence type="ECO:0000259" key="18">
    <source>
        <dbReference type="SMART" id="SM00482"/>
    </source>
</evidence>
<evidence type="ECO:0000259" key="17">
    <source>
        <dbReference type="SMART" id="SM00475"/>
    </source>
</evidence>
<dbReference type="InterPro" id="IPR019760">
    <property type="entry name" value="DNA-dir_DNA_pol_A_CS"/>
</dbReference>
<dbReference type="Gene3D" id="3.30.420.10">
    <property type="entry name" value="Ribonuclease H-like superfamily/Ribonuclease H"/>
    <property type="match status" value="1"/>
</dbReference>
<dbReference type="STRING" id="1469948.GCA_000732725_01142"/>
<keyword evidence="6 16" id="KW-0235">DNA replication</keyword>
<dbReference type="CDD" id="cd09898">
    <property type="entry name" value="H3TH_53EXO"/>
    <property type="match status" value="1"/>
</dbReference>
<evidence type="ECO:0000256" key="12">
    <source>
        <dbReference type="ARBA" id="ARBA00023125"/>
    </source>
</evidence>
<keyword evidence="9 16" id="KW-0378">Hydrolase</keyword>
<dbReference type="Pfam" id="PF22619">
    <property type="entry name" value="DNA_polI_exo1"/>
    <property type="match status" value="1"/>
</dbReference>
<dbReference type="PRINTS" id="PR00868">
    <property type="entry name" value="DNAPOLI"/>
</dbReference>
<feature type="domain" description="5'-3' exonuclease" evidence="17">
    <location>
        <begin position="2"/>
        <end position="263"/>
    </location>
</feature>
<dbReference type="CDD" id="cd06140">
    <property type="entry name" value="DNA_polA_I_Bacillus_like_exo"/>
    <property type="match status" value="1"/>
</dbReference>
<comment type="catalytic activity">
    <reaction evidence="14 16">
        <text>DNA(n) + a 2'-deoxyribonucleoside 5'-triphosphate = DNA(n+1) + diphosphate</text>
        <dbReference type="Rhea" id="RHEA:22508"/>
        <dbReference type="Rhea" id="RHEA-COMP:17339"/>
        <dbReference type="Rhea" id="RHEA-COMP:17340"/>
        <dbReference type="ChEBI" id="CHEBI:33019"/>
        <dbReference type="ChEBI" id="CHEBI:61560"/>
        <dbReference type="ChEBI" id="CHEBI:173112"/>
        <dbReference type="EC" id="2.7.7.7"/>
    </reaction>
</comment>
<dbReference type="InterPro" id="IPR043502">
    <property type="entry name" value="DNA/RNA_pol_sf"/>
</dbReference>
<dbReference type="OrthoDB" id="9806424at2"/>
<keyword evidence="5 16" id="KW-0548">Nucleotidyltransferase</keyword>
<keyword evidence="4 16" id="KW-0808">Transferase</keyword>
<comment type="function">
    <text evidence="16">In addition to polymerase activity, this DNA polymerase exhibits 5'-3' exonuclease activity.</text>
</comment>
<dbReference type="Gene3D" id="1.10.150.20">
    <property type="entry name" value="5' to 3' exonuclease, C-terminal subdomain"/>
    <property type="match status" value="2"/>
</dbReference>